<dbReference type="PROSITE" id="PS51819">
    <property type="entry name" value="VOC"/>
    <property type="match status" value="1"/>
</dbReference>
<dbReference type="PANTHER" id="PTHR39175">
    <property type="entry name" value="FAMILY PROTEIN, PUTATIVE (AFU_ORTHOLOGUE AFUA_3G15060)-RELATED"/>
    <property type="match status" value="1"/>
</dbReference>
<dbReference type="EMBL" id="FNQR01000015">
    <property type="protein sequence ID" value="SEB07485.1"/>
    <property type="molecule type" value="Genomic_DNA"/>
</dbReference>
<dbReference type="InterPro" id="IPR029068">
    <property type="entry name" value="Glyas_Bleomycin-R_OHBP_Dase"/>
</dbReference>
<dbReference type="AlphaFoldDB" id="A0A1H4GCZ9"/>
<proteinExistence type="predicted"/>
<accession>A0A1H4GCZ9</accession>
<reference evidence="2 3" key="1">
    <citation type="submission" date="2016-10" db="EMBL/GenBank/DDBJ databases">
        <authorList>
            <person name="de Groot N.N."/>
        </authorList>
    </citation>
    <scope>NUCLEOTIDE SEQUENCE [LARGE SCALE GENOMIC DNA]</scope>
    <source>
        <strain evidence="2 3">CCM7597</strain>
    </source>
</reference>
<feature type="domain" description="VOC" evidence="1">
    <location>
        <begin position="7"/>
        <end position="121"/>
    </location>
</feature>
<dbReference type="PANTHER" id="PTHR39175:SF1">
    <property type="entry name" value="FAMILY PROTEIN, PUTATIVE (AFU_ORTHOLOGUE AFUA_3G15060)-RELATED"/>
    <property type="match status" value="1"/>
</dbReference>
<dbReference type="RefSeq" id="WP_093045979.1">
    <property type="nucleotide sequence ID" value="NZ_FNQR01000015.1"/>
</dbReference>
<dbReference type="OrthoDB" id="9813630at2"/>
<dbReference type="InterPro" id="IPR037523">
    <property type="entry name" value="VOC_core"/>
</dbReference>
<dbReference type="SUPFAM" id="SSF54593">
    <property type="entry name" value="Glyoxalase/Bleomycin resistance protein/Dihydroxybiphenyl dioxygenase"/>
    <property type="match status" value="1"/>
</dbReference>
<gene>
    <name evidence="2" type="ORF">SAMN05421743_11552</name>
</gene>
<dbReference type="Gene3D" id="3.10.180.10">
    <property type="entry name" value="2,3-Dihydroxybiphenyl 1,2-Dioxygenase, domain 1"/>
    <property type="match status" value="1"/>
</dbReference>
<evidence type="ECO:0000259" key="1">
    <source>
        <dbReference type="PROSITE" id="PS51819"/>
    </source>
</evidence>
<dbReference type="GO" id="GO:0051213">
    <property type="term" value="F:dioxygenase activity"/>
    <property type="evidence" value="ECO:0007669"/>
    <property type="project" value="UniProtKB-KW"/>
</dbReference>
<protein>
    <submittedName>
        <fullName evidence="2">Catechol 2,3-dioxygenase</fullName>
    </submittedName>
</protein>
<evidence type="ECO:0000313" key="3">
    <source>
        <dbReference type="Proteomes" id="UP000198584"/>
    </source>
</evidence>
<evidence type="ECO:0000313" key="2">
    <source>
        <dbReference type="EMBL" id="SEB07485.1"/>
    </source>
</evidence>
<keyword evidence="2" id="KW-0223">Dioxygenase</keyword>
<dbReference type="Proteomes" id="UP000198584">
    <property type="component" value="Unassembled WGS sequence"/>
</dbReference>
<sequence length="123" mass="14018">MPFVFEGVDHVQLAAPEGSENQARKFFAELLGMEEVEKPEALKKRGGVWFQCGIQQIHIGIEKDFSPAKKAHPALVVKNIDQLMSHLSKKEAAYQKDDKLPNAKRIYLEDPFGNRIEILEWQS</sequence>
<keyword evidence="3" id="KW-1185">Reference proteome</keyword>
<dbReference type="InterPro" id="IPR004360">
    <property type="entry name" value="Glyas_Fos-R_dOase_dom"/>
</dbReference>
<name>A0A1H4GCZ9_9BACI</name>
<dbReference type="Pfam" id="PF00903">
    <property type="entry name" value="Glyoxalase"/>
    <property type="match status" value="1"/>
</dbReference>
<organism evidence="2 3">
    <name type="scientific">Thalassobacillus cyri</name>
    <dbReference type="NCBI Taxonomy" id="571932"/>
    <lineage>
        <taxon>Bacteria</taxon>
        <taxon>Bacillati</taxon>
        <taxon>Bacillota</taxon>
        <taxon>Bacilli</taxon>
        <taxon>Bacillales</taxon>
        <taxon>Bacillaceae</taxon>
        <taxon>Thalassobacillus</taxon>
    </lineage>
</organism>
<keyword evidence="2" id="KW-0560">Oxidoreductase</keyword>
<dbReference type="STRING" id="571932.SAMN05421743_11552"/>